<dbReference type="GO" id="GO:0008168">
    <property type="term" value="F:methyltransferase activity"/>
    <property type="evidence" value="ECO:0007669"/>
    <property type="project" value="UniProtKB-KW"/>
</dbReference>
<dbReference type="OrthoDB" id="411785at2759"/>
<dbReference type="Proteomes" id="UP000001950">
    <property type="component" value="Chromosome 4"/>
</dbReference>
<dbReference type="InterPro" id="IPR029063">
    <property type="entry name" value="SAM-dependent_MTases_sf"/>
</dbReference>
<evidence type="ECO:0000259" key="4">
    <source>
        <dbReference type="Pfam" id="PF13847"/>
    </source>
</evidence>
<dbReference type="GeneID" id="3862514"/>
<dbReference type="PANTHER" id="PTHR12176:SF79">
    <property type="entry name" value="METHYLTRANSFERASE TYPE 11 DOMAIN-CONTAINING PROTEIN"/>
    <property type="match status" value="1"/>
</dbReference>
<protein>
    <recommendedName>
        <fullName evidence="4">Methyltransferase domain-containing protein</fullName>
    </recommendedName>
</protein>
<evidence type="ECO:0000256" key="3">
    <source>
        <dbReference type="ARBA" id="ARBA00022679"/>
    </source>
</evidence>
<dbReference type="EMBL" id="CR940353">
    <property type="protein sequence ID" value="CAI76249.1"/>
    <property type="molecule type" value="Genomic_DNA"/>
</dbReference>
<name>Q4UAA4_THEAN</name>
<sequence>MESGKKTFPGIFTKKTFYIYTKAKQKYEHGMFNIFKLFIQYFDSNYWNAYYDGDDEHIEWYDSWVDISKNIPLEIKVDSRVLHIGCGSSSLGIDLFNSGVESVINADFSEVCINLMKKKYPHLTCKLLKSYSCLDILLDALDIDTKFSENFFDFIIDKGCLDSILCHENYQEKVQKLLENFYTCLKVEGYLIVISGGNPEERLIYFNNDVWKVEVVKMRKQGVDLLANFEDEEVVEEIPEINYFYTYICLKRSLDSI</sequence>
<dbReference type="Pfam" id="PF13847">
    <property type="entry name" value="Methyltransf_31"/>
    <property type="match status" value="1"/>
</dbReference>
<proteinExistence type="inferred from homology"/>
<dbReference type="RefSeq" id="XP_952873.1">
    <property type="nucleotide sequence ID" value="XM_947780.1"/>
</dbReference>
<dbReference type="GO" id="GO:0032259">
    <property type="term" value="P:methylation"/>
    <property type="evidence" value="ECO:0007669"/>
    <property type="project" value="UniProtKB-KW"/>
</dbReference>
<accession>Q4UAA4</accession>
<gene>
    <name evidence="5" type="ORF">TA07190</name>
</gene>
<dbReference type="OMA" id="HWAVMDA"/>
<evidence type="ECO:0000313" key="6">
    <source>
        <dbReference type="Proteomes" id="UP000001950"/>
    </source>
</evidence>
<dbReference type="InterPro" id="IPR025714">
    <property type="entry name" value="Methyltranfer_dom"/>
</dbReference>
<dbReference type="KEGG" id="tan:TA07190"/>
<evidence type="ECO:0000256" key="2">
    <source>
        <dbReference type="ARBA" id="ARBA00022603"/>
    </source>
</evidence>
<dbReference type="InterPro" id="IPR051419">
    <property type="entry name" value="Lys/N-term_MeTrsfase_sf"/>
</dbReference>
<dbReference type="PANTHER" id="PTHR12176">
    <property type="entry name" value="SAM-DEPENDENT METHYLTRANSFERASE SUPERFAMILY PROTEIN"/>
    <property type="match status" value="1"/>
</dbReference>
<dbReference type="InParanoid" id="Q4UAA4"/>
<evidence type="ECO:0000256" key="1">
    <source>
        <dbReference type="ARBA" id="ARBA00008361"/>
    </source>
</evidence>
<keyword evidence="3" id="KW-0808">Transferase</keyword>
<evidence type="ECO:0000313" key="5">
    <source>
        <dbReference type="EMBL" id="CAI76249.1"/>
    </source>
</evidence>
<dbReference type="CDD" id="cd02440">
    <property type="entry name" value="AdoMet_MTases"/>
    <property type="match status" value="1"/>
</dbReference>
<comment type="similarity">
    <text evidence="1">Belongs to the methyltransferase superfamily.</text>
</comment>
<dbReference type="Gene3D" id="3.40.50.150">
    <property type="entry name" value="Vaccinia Virus protein VP39"/>
    <property type="match status" value="1"/>
</dbReference>
<feature type="domain" description="Methyltransferase" evidence="4">
    <location>
        <begin position="76"/>
        <end position="197"/>
    </location>
</feature>
<dbReference type="VEuPathDB" id="PiroplasmaDB:TA07190"/>
<keyword evidence="2" id="KW-0489">Methyltransferase</keyword>
<dbReference type="SUPFAM" id="SSF53335">
    <property type="entry name" value="S-adenosyl-L-methionine-dependent methyltransferases"/>
    <property type="match status" value="1"/>
</dbReference>
<organism evidence="5 6">
    <name type="scientific">Theileria annulata</name>
    <dbReference type="NCBI Taxonomy" id="5874"/>
    <lineage>
        <taxon>Eukaryota</taxon>
        <taxon>Sar</taxon>
        <taxon>Alveolata</taxon>
        <taxon>Apicomplexa</taxon>
        <taxon>Aconoidasida</taxon>
        <taxon>Piroplasmida</taxon>
        <taxon>Theileriidae</taxon>
        <taxon>Theileria</taxon>
    </lineage>
</organism>
<dbReference type="eggNOG" id="KOG2352">
    <property type="taxonomic scope" value="Eukaryota"/>
</dbReference>
<keyword evidence="6" id="KW-1185">Reference proteome</keyword>
<reference evidence="5 6" key="1">
    <citation type="journal article" date="2005" name="Science">
        <title>Genome of the host-cell transforming parasite Theileria annulata compared with T. parva.</title>
        <authorList>
            <person name="Pain A."/>
            <person name="Renauld H."/>
            <person name="Berriman M."/>
            <person name="Murphy L."/>
            <person name="Yeats C.A."/>
            <person name="Weir W."/>
            <person name="Kerhornou A."/>
            <person name="Aslett M."/>
            <person name="Bishop R."/>
            <person name="Bouchier C."/>
            <person name="Cochet M."/>
            <person name="Coulson R.M.R."/>
            <person name="Cronin A."/>
            <person name="de Villiers E.P."/>
            <person name="Fraser A."/>
            <person name="Fosker N."/>
            <person name="Gardner M."/>
            <person name="Goble A."/>
            <person name="Griffiths-Jones S."/>
            <person name="Harris D.E."/>
            <person name="Katzer F."/>
            <person name="Larke N."/>
            <person name="Lord A."/>
            <person name="Maser P."/>
            <person name="McKellar S."/>
            <person name="Mooney P."/>
            <person name="Morton F."/>
            <person name="Nene V."/>
            <person name="O'Neil S."/>
            <person name="Price C."/>
            <person name="Quail M.A."/>
            <person name="Rabbinowitsch E."/>
            <person name="Rawlings N.D."/>
            <person name="Rutter S."/>
            <person name="Saunders D."/>
            <person name="Seeger K."/>
            <person name="Shah T."/>
            <person name="Squares R."/>
            <person name="Squares S."/>
            <person name="Tivey A."/>
            <person name="Walker A.R."/>
            <person name="Woodward J."/>
            <person name="Dobbelaere D.A.E."/>
            <person name="Langsley G."/>
            <person name="Rajandream M.A."/>
            <person name="McKeever D."/>
            <person name="Shiels B."/>
            <person name="Tait A."/>
            <person name="Barrell B.G."/>
            <person name="Hall N."/>
        </authorList>
    </citation>
    <scope>NUCLEOTIDE SEQUENCE [LARGE SCALE GENOMIC DNA]</scope>
    <source>
        <strain evidence="6">Ankara</strain>
    </source>
</reference>
<dbReference type="AlphaFoldDB" id="Q4UAA4"/>